<dbReference type="RefSeq" id="WP_367774511.1">
    <property type="nucleotide sequence ID" value="NZ_JBFNXR010000050.1"/>
</dbReference>
<sequence length="122" mass="13814">MVEEGEGRAGSYIDGFVIPVPDAKKDAYRSMAAGAWPLFKEFGALRLVEAWSDDVSDGKTTDFRRAVKATDDEQVVFSFIEWPDKETRDAGQKKMMEQDFDGEMPFDGERMMMSGFRPIVEL</sequence>
<name>A0ABV3RCZ8_9SPHN</name>
<comment type="caution">
    <text evidence="1">The sequence shown here is derived from an EMBL/GenBank/DDBJ whole genome shotgun (WGS) entry which is preliminary data.</text>
</comment>
<dbReference type="EMBL" id="JBFNXR010000050">
    <property type="protein sequence ID" value="MEW9855977.1"/>
    <property type="molecule type" value="Genomic_DNA"/>
</dbReference>
<reference evidence="1 2" key="1">
    <citation type="submission" date="2024-06" db="EMBL/GenBank/DDBJ databases">
        <title>Novosphingobium rhizovicinus M1R2S20.</title>
        <authorList>
            <person name="Sun J.-Q."/>
        </authorList>
    </citation>
    <scope>NUCLEOTIDE SEQUENCE [LARGE SCALE GENOMIC DNA]</scope>
    <source>
        <strain evidence="1 2">M1R2S20</strain>
    </source>
</reference>
<protein>
    <submittedName>
        <fullName evidence="1">DUF1428 domain-containing protein</fullName>
    </submittedName>
</protein>
<evidence type="ECO:0000313" key="1">
    <source>
        <dbReference type="EMBL" id="MEW9855977.1"/>
    </source>
</evidence>
<accession>A0ABV3RCZ8</accession>
<dbReference type="Pfam" id="PF07237">
    <property type="entry name" value="DUF1428"/>
    <property type="match status" value="1"/>
</dbReference>
<dbReference type="Proteomes" id="UP001556118">
    <property type="component" value="Unassembled WGS sequence"/>
</dbReference>
<dbReference type="InterPro" id="IPR011008">
    <property type="entry name" value="Dimeric_a/b-barrel"/>
</dbReference>
<dbReference type="PIRSF" id="PIRSF007028">
    <property type="entry name" value="UCP007028"/>
    <property type="match status" value="1"/>
</dbReference>
<dbReference type="SUPFAM" id="SSF54909">
    <property type="entry name" value="Dimeric alpha+beta barrel"/>
    <property type="match status" value="1"/>
</dbReference>
<dbReference type="InterPro" id="IPR009874">
    <property type="entry name" value="DUF1428"/>
</dbReference>
<evidence type="ECO:0000313" key="2">
    <source>
        <dbReference type="Proteomes" id="UP001556118"/>
    </source>
</evidence>
<organism evidence="1 2">
    <name type="scientific">Novosphingobium rhizovicinum</name>
    <dbReference type="NCBI Taxonomy" id="3228928"/>
    <lineage>
        <taxon>Bacteria</taxon>
        <taxon>Pseudomonadati</taxon>
        <taxon>Pseudomonadota</taxon>
        <taxon>Alphaproteobacteria</taxon>
        <taxon>Sphingomonadales</taxon>
        <taxon>Sphingomonadaceae</taxon>
        <taxon>Novosphingobium</taxon>
    </lineage>
</organism>
<keyword evidence="2" id="KW-1185">Reference proteome</keyword>
<dbReference type="Gene3D" id="3.30.70.100">
    <property type="match status" value="1"/>
</dbReference>
<gene>
    <name evidence="1" type="ORF">ABUH87_12610</name>
</gene>
<proteinExistence type="predicted"/>